<protein>
    <submittedName>
        <fullName evidence="9">Putative acyltransferase</fullName>
    </submittedName>
</protein>
<feature type="transmembrane region" description="Helical" evidence="7">
    <location>
        <begin position="20"/>
        <end position="37"/>
    </location>
</feature>
<comment type="subcellular location">
    <subcellularLocation>
        <location evidence="1">Cell membrane</location>
        <topology evidence="1">Multi-pass membrane protein</topology>
    </subcellularLocation>
</comment>
<keyword evidence="5 7" id="KW-1133">Transmembrane helix</keyword>
<reference evidence="9 10" key="2">
    <citation type="journal article" date="2012" name="J. Bacteriol.">
        <title>Complete genome sequences of Desulfosporosinus orientis DSM765T, Desulfosporosinus youngiae DSM17734T, Desulfosporosinus meridiei DSM13257T, and Desulfosporosinus acidiphilus DSM22704T.</title>
        <authorList>
            <person name="Pester M."/>
            <person name="Brambilla E."/>
            <person name="Alazard D."/>
            <person name="Rattei T."/>
            <person name="Weinmaier T."/>
            <person name="Han J."/>
            <person name="Lucas S."/>
            <person name="Lapidus A."/>
            <person name="Cheng J.F."/>
            <person name="Goodwin L."/>
            <person name="Pitluck S."/>
            <person name="Peters L."/>
            <person name="Ovchinnikova G."/>
            <person name="Teshima H."/>
            <person name="Detter J.C."/>
            <person name="Han C.S."/>
            <person name="Tapia R."/>
            <person name="Land M.L."/>
            <person name="Hauser L."/>
            <person name="Kyrpides N.C."/>
            <person name="Ivanova N.N."/>
            <person name="Pagani I."/>
            <person name="Huntmann M."/>
            <person name="Wei C.L."/>
            <person name="Davenport K.W."/>
            <person name="Daligault H."/>
            <person name="Chain P.S."/>
            <person name="Chen A."/>
            <person name="Mavromatis K."/>
            <person name="Markowitz V."/>
            <person name="Szeto E."/>
            <person name="Mikhailova N."/>
            <person name="Pati A."/>
            <person name="Wagner M."/>
            <person name="Woyke T."/>
            <person name="Ollivier B."/>
            <person name="Klenk H.P."/>
            <person name="Spring S."/>
            <person name="Loy A."/>
        </authorList>
    </citation>
    <scope>NUCLEOTIDE SEQUENCE [LARGE SCALE GENOMIC DNA]</scope>
    <source>
        <strain evidence="10">ATCC 19365 / DSM 765 / NCIMB 8382 / VKM B-1628</strain>
    </source>
</reference>
<dbReference type="PANTHER" id="PTHR40074">
    <property type="entry name" value="O-ACETYLTRANSFERASE WECH"/>
    <property type="match status" value="1"/>
</dbReference>
<dbReference type="eggNOG" id="COG1835">
    <property type="taxonomic scope" value="Bacteria"/>
</dbReference>
<dbReference type="GO" id="GO:0016413">
    <property type="term" value="F:O-acetyltransferase activity"/>
    <property type="evidence" value="ECO:0007669"/>
    <property type="project" value="TreeGrafter"/>
</dbReference>
<sequence length="372" mass="43350">MIQKMAHPANTGRIEEINYLRGFGVLAVIAIHTTGYFTKVESLNTLVLVNLWTDVFSQFAVPLFVFISGFVLAKNYPKDFPWSGFYRKRMRSIIPQYLLFSMLYTVYNNWMAIKNNSFFANLALVLKNIWHADASYHLWYFAIIIQLYILYPLIIKVYSFFKLKNRAEWLVVLLLIMQTSFMVGIHTSFLPGIKLNCIGFLFYFGLGIYVLDNFSSLSKAYIRQTPMLLAMSLALTVGASFAIIIGLKIGYDYNSIPAYFFIGPELIYPIFRVITFLVLYNAARSLLKKRRSILAKVTNKIGDYSFGIYLIHIFFNQWIIKLLNNYQIDYNDWIFYPTVFAVTFVLSYLSIRLISFIPFSYYLIGTQSRKRK</sequence>
<accession>G7WCA0</accession>
<comment type="similarity">
    <text evidence="2">Belongs to the acyltransferase 3 family.</text>
</comment>
<reference evidence="10" key="1">
    <citation type="submission" date="2011-11" db="EMBL/GenBank/DDBJ databases">
        <title>Complete sequence of Desulfosporosinus orientis DSM 765.</title>
        <authorList>
            <person name="Lucas S."/>
            <person name="Han J."/>
            <person name="Lapidus A."/>
            <person name="Cheng J.-F."/>
            <person name="Goodwin L."/>
            <person name="Pitluck S."/>
            <person name="Peters L."/>
            <person name="Ovchinnikova G."/>
            <person name="Teshima H."/>
            <person name="Detter J.C."/>
            <person name="Han C."/>
            <person name="Tapia R."/>
            <person name="Land M."/>
            <person name="Hauser L."/>
            <person name="Kyrpides N."/>
            <person name="Ivanova N."/>
            <person name="Pagani I."/>
            <person name="Pester M."/>
            <person name="Spring S."/>
            <person name="Ollivier B."/>
            <person name="Rattei T."/>
            <person name="Klenk H.-P."/>
            <person name="Wagner M."/>
            <person name="Loy A."/>
            <person name="Woyke T."/>
        </authorList>
    </citation>
    <scope>NUCLEOTIDE SEQUENCE [LARGE SCALE GENOMIC DNA]</scope>
    <source>
        <strain evidence="10">ATCC 19365 / DSM 765 / NCIMB 8382 / VKM B-1628</strain>
    </source>
</reference>
<keyword evidence="4 7" id="KW-0812">Transmembrane</keyword>
<feature type="transmembrane region" description="Helical" evidence="7">
    <location>
        <begin position="167"/>
        <end position="187"/>
    </location>
</feature>
<keyword evidence="9" id="KW-0808">Transferase</keyword>
<dbReference type="OrthoDB" id="569695at2"/>
<dbReference type="STRING" id="768706.Desor_5340"/>
<evidence type="ECO:0000313" key="9">
    <source>
        <dbReference type="EMBL" id="AET70718.1"/>
    </source>
</evidence>
<dbReference type="GO" id="GO:0009246">
    <property type="term" value="P:enterobacterial common antigen biosynthetic process"/>
    <property type="evidence" value="ECO:0007669"/>
    <property type="project" value="TreeGrafter"/>
</dbReference>
<dbReference type="KEGG" id="dor:Desor_5340"/>
<keyword evidence="6 7" id="KW-0472">Membrane</keyword>
<keyword evidence="10" id="KW-1185">Reference proteome</keyword>
<evidence type="ECO:0000256" key="1">
    <source>
        <dbReference type="ARBA" id="ARBA00004651"/>
    </source>
</evidence>
<feature type="transmembrane region" description="Helical" evidence="7">
    <location>
        <begin position="301"/>
        <end position="320"/>
    </location>
</feature>
<evidence type="ECO:0000313" key="10">
    <source>
        <dbReference type="Proteomes" id="UP000006346"/>
    </source>
</evidence>
<dbReference type="HOGENOM" id="CLU_047714_1_3_9"/>
<name>G7WCA0_DESOD</name>
<feature type="transmembrane region" description="Helical" evidence="7">
    <location>
        <begin position="259"/>
        <end position="280"/>
    </location>
</feature>
<organism evidence="9 10">
    <name type="scientific">Desulfosporosinus orientis (strain ATCC 19365 / DSM 765 / NCIMB 8382 / VKM B-1628 / Singapore I)</name>
    <name type="common">Desulfotomaculum orientis</name>
    <dbReference type="NCBI Taxonomy" id="768706"/>
    <lineage>
        <taxon>Bacteria</taxon>
        <taxon>Bacillati</taxon>
        <taxon>Bacillota</taxon>
        <taxon>Clostridia</taxon>
        <taxon>Eubacteriales</taxon>
        <taxon>Desulfitobacteriaceae</taxon>
        <taxon>Desulfosporosinus</taxon>
    </lineage>
</organism>
<feature type="transmembrane region" description="Helical" evidence="7">
    <location>
        <begin position="49"/>
        <end position="73"/>
    </location>
</feature>
<dbReference type="InterPro" id="IPR002656">
    <property type="entry name" value="Acyl_transf_3_dom"/>
</dbReference>
<evidence type="ECO:0000256" key="7">
    <source>
        <dbReference type="SAM" id="Phobius"/>
    </source>
</evidence>
<feature type="transmembrane region" description="Helical" evidence="7">
    <location>
        <begin position="340"/>
        <end position="364"/>
    </location>
</feature>
<evidence type="ECO:0000256" key="4">
    <source>
        <dbReference type="ARBA" id="ARBA00022692"/>
    </source>
</evidence>
<dbReference type="RefSeq" id="WP_014187520.1">
    <property type="nucleotide sequence ID" value="NC_016584.1"/>
</dbReference>
<dbReference type="Proteomes" id="UP000006346">
    <property type="component" value="Chromosome"/>
</dbReference>
<evidence type="ECO:0000259" key="8">
    <source>
        <dbReference type="Pfam" id="PF01757"/>
    </source>
</evidence>
<evidence type="ECO:0000256" key="6">
    <source>
        <dbReference type="ARBA" id="ARBA00023136"/>
    </source>
</evidence>
<evidence type="ECO:0000256" key="5">
    <source>
        <dbReference type="ARBA" id="ARBA00022989"/>
    </source>
</evidence>
<evidence type="ECO:0000256" key="3">
    <source>
        <dbReference type="ARBA" id="ARBA00022475"/>
    </source>
</evidence>
<gene>
    <name evidence="9" type="ordered locus">Desor_5340</name>
</gene>
<dbReference type="PANTHER" id="PTHR40074:SF2">
    <property type="entry name" value="O-ACETYLTRANSFERASE WECH"/>
    <property type="match status" value="1"/>
</dbReference>
<keyword evidence="3" id="KW-1003">Cell membrane</keyword>
<feature type="transmembrane region" description="Helical" evidence="7">
    <location>
        <begin position="226"/>
        <end position="247"/>
    </location>
</feature>
<dbReference type="AlphaFoldDB" id="G7WCA0"/>
<feature type="domain" description="Acyltransferase 3" evidence="8">
    <location>
        <begin position="15"/>
        <end position="350"/>
    </location>
</feature>
<dbReference type="GO" id="GO:0005886">
    <property type="term" value="C:plasma membrane"/>
    <property type="evidence" value="ECO:0007669"/>
    <property type="project" value="UniProtKB-SubCell"/>
</dbReference>
<dbReference type="Pfam" id="PF01757">
    <property type="entry name" value="Acyl_transf_3"/>
    <property type="match status" value="1"/>
</dbReference>
<feature type="transmembrane region" description="Helical" evidence="7">
    <location>
        <begin position="94"/>
        <end position="113"/>
    </location>
</feature>
<evidence type="ECO:0000256" key="2">
    <source>
        <dbReference type="ARBA" id="ARBA00007400"/>
    </source>
</evidence>
<dbReference type="EMBL" id="CP003108">
    <property type="protein sequence ID" value="AET70718.1"/>
    <property type="molecule type" value="Genomic_DNA"/>
</dbReference>
<dbReference type="PATRIC" id="fig|768706.3.peg.5438"/>
<proteinExistence type="inferred from homology"/>
<feature type="transmembrane region" description="Helical" evidence="7">
    <location>
        <begin position="193"/>
        <end position="214"/>
    </location>
</feature>
<keyword evidence="9" id="KW-0012">Acyltransferase</keyword>
<feature type="transmembrane region" description="Helical" evidence="7">
    <location>
        <begin position="136"/>
        <end position="155"/>
    </location>
</feature>